<gene>
    <name evidence="7" type="ORF">DEW08_19255</name>
</gene>
<feature type="transmembrane region" description="Helical" evidence="6">
    <location>
        <begin position="152"/>
        <end position="169"/>
    </location>
</feature>
<dbReference type="OrthoDB" id="3296441at2"/>
<proteinExistence type="predicted"/>
<evidence type="ECO:0000256" key="5">
    <source>
        <dbReference type="ARBA" id="ARBA00023136"/>
    </source>
</evidence>
<comment type="subcellular location">
    <subcellularLocation>
        <location evidence="1">Cell membrane</location>
        <topology evidence="1">Multi-pass membrane protein</topology>
    </subcellularLocation>
</comment>
<keyword evidence="4 6" id="KW-1133">Transmembrane helix</keyword>
<keyword evidence="2" id="KW-1003">Cell membrane</keyword>
<evidence type="ECO:0000256" key="3">
    <source>
        <dbReference type="ARBA" id="ARBA00022692"/>
    </source>
</evidence>
<dbReference type="PANTHER" id="PTHR33545">
    <property type="entry name" value="UPF0750 MEMBRANE PROTEIN YITT-RELATED"/>
    <property type="match status" value="1"/>
</dbReference>
<dbReference type="Proteomes" id="UP000245629">
    <property type="component" value="Chromosome 3"/>
</dbReference>
<dbReference type="PANTHER" id="PTHR33545:SF5">
    <property type="entry name" value="UPF0750 MEMBRANE PROTEIN YITT"/>
    <property type="match status" value="1"/>
</dbReference>
<dbReference type="GO" id="GO:0005886">
    <property type="term" value="C:plasma membrane"/>
    <property type="evidence" value="ECO:0007669"/>
    <property type="project" value="UniProtKB-SubCell"/>
</dbReference>
<reference evidence="8" key="1">
    <citation type="submission" date="2018-05" db="EMBL/GenBank/DDBJ databases">
        <title>Azospirillum thermophila sp. nov., a novel isolated from hot spring.</title>
        <authorList>
            <person name="Zhao Z."/>
        </authorList>
    </citation>
    <scope>NUCLEOTIDE SEQUENCE [LARGE SCALE GENOMIC DNA]</scope>
    <source>
        <strain evidence="8">CFH 70021</strain>
    </source>
</reference>
<keyword evidence="5 6" id="KW-0472">Membrane</keyword>
<accession>A0A2S2CVJ5</accession>
<evidence type="ECO:0000313" key="8">
    <source>
        <dbReference type="Proteomes" id="UP000245629"/>
    </source>
</evidence>
<evidence type="ECO:0000256" key="4">
    <source>
        <dbReference type="ARBA" id="ARBA00022989"/>
    </source>
</evidence>
<organism evidence="7 8">
    <name type="scientific">Azospirillum thermophilum</name>
    <dbReference type="NCBI Taxonomy" id="2202148"/>
    <lineage>
        <taxon>Bacteria</taxon>
        <taxon>Pseudomonadati</taxon>
        <taxon>Pseudomonadota</taxon>
        <taxon>Alphaproteobacteria</taxon>
        <taxon>Rhodospirillales</taxon>
        <taxon>Azospirillaceae</taxon>
        <taxon>Azospirillum</taxon>
    </lineage>
</organism>
<dbReference type="AlphaFoldDB" id="A0A2S2CVJ5"/>
<evidence type="ECO:0000256" key="6">
    <source>
        <dbReference type="SAM" id="Phobius"/>
    </source>
</evidence>
<feature type="transmembrane region" description="Helical" evidence="6">
    <location>
        <begin position="29"/>
        <end position="49"/>
    </location>
</feature>
<dbReference type="InterPro" id="IPR003740">
    <property type="entry name" value="YitT"/>
</dbReference>
<dbReference type="InterPro" id="IPR051461">
    <property type="entry name" value="UPF0750_membrane"/>
</dbReference>
<feature type="transmembrane region" description="Helical" evidence="6">
    <location>
        <begin position="61"/>
        <end position="81"/>
    </location>
</feature>
<feature type="transmembrane region" description="Helical" evidence="6">
    <location>
        <begin position="126"/>
        <end position="146"/>
    </location>
</feature>
<keyword evidence="3 6" id="KW-0812">Transmembrane</keyword>
<dbReference type="EMBL" id="CP029354">
    <property type="protein sequence ID" value="AWK88532.1"/>
    <property type="molecule type" value="Genomic_DNA"/>
</dbReference>
<feature type="transmembrane region" description="Helical" evidence="6">
    <location>
        <begin position="87"/>
        <end position="105"/>
    </location>
</feature>
<name>A0A2S2CVJ5_9PROT</name>
<evidence type="ECO:0000256" key="2">
    <source>
        <dbReference type="ARBA" id="ARBA00022475"/>
    </source>
</evidence>
<keyword evidence="8" id="KW-1185">Reference proteome</keyword>
<dbReference type="Pfam" id="PF02588">
    <property type="entry name" value="YitT_membrane"/>
    <property type="match status" value="1"/>
</dbReference>
<protein>
    <submittedName>
        <fullName evidence="7">YitT family protein</fullName>
    </submittedName>
</protein>
<sequence length="179" mass="18721">MTAFGISLLHAAGLITGQAAGLAFLISYATGANFGLVFLLVNLPFYALAAARIGWRFTIRSLIAVTGVSLLTSALPLVLSYSVIQPHVAAVLAGFCIGIGVIGLFRHGSSGGGVGILAYYIQEKTGFRAGWLQAMIDVLIFAGALFVIDGKALLASMLGAAVLNAFVAFNHRTDWYVAR</sequence>
<evidence type="ECO:0000313" key="7">
    <source>
        <dbReference type="EMBL" id="AWK88532.1"/>
    </source>
</evidence>
<evidence type="ECO:0000256" key="1">
    <source>
        <dbReference type="ARBA" id="ARBA00004651"/>
    </source>
</evidence>
<dbReference type="KEGG" id="azz:DEW08_19255"/>